<dbReference type="AlphaFoldDB" id="C8WAC9"/>
<organism evidence="3 4">
    <name type="scientific">Lancefieldella parvula (strain ATCC 33793 / DSM 20469 / CCUG 32760 / JCM 10300 / KCTC 3663 / VPI 0546 / 1246)</name>
    <name type="common">Atopobium parvulum</name>
    <dbReference type="NCBI Taxonomy" id="521095"/>
    <lineage>
        <taxon>Bacteria</taxon>
        <taxon>Bacillati</taxon>
        <taxon>Actinomycetota</taxon>
        <taxon>Coriobacteriia</taxon>
        <taxon>Coriobacteriales</taxon>
        <taxon>Atopobiaceae</taxon>
        <taxon>Lancefieldella</taxon>
    </lineage>
</organism>
<gene>
    <name evidence="3" type="ordered locus">Apar_0637</name>
</gene>
<evidence type="ECO:0000256" key="1">
    <source>
        <dbReference type="SAM" id="MobiDB-lite"/>
    </source>
</evidence>
<dbReference type="EMBL" id="CP001721">
    <property type="protein sequence ID" value="ACV51067.1"/>
    <property type="molecule type" value="Genomic_DNA"/>
</dbReference>
<dbReference type="CDD" id="cd00077">
    <property type="entry name" value="HDc"/>
    <property type="match status" value="1"/>
</dbReference>
<feature type="compositionally biased region" description="Polar residues" evidence="1">
    <location>
        <begin position="181"/>
        <end position="207"/>
    </location>
</feature>
<feature type="domain" description="HD" evidence="2">
    <location>
        <begin position="52"/>
        <end position="156"/>
    </location>
</feature>
<sequence length="207" mass="23395">MRFSDIRMQSIGYFLVDVSKIRKRFDELSTPILKSGRLYQLASFTQHGTTSTLDHVIAVAYSSLAFAMNTGIKVDERALVRGALLHDYYLYDWHDHNAAPDNWHGFTHPRHALNNAREDFPDLTPVEEDIILHHMFPLVPIPPHTKEAWIVTTCDKACSTAETLTGNPYKKDGFNPKGFSTPESDFQGTTDSKSDALNNYTDYGNLS</sequence>
<protein>
    <recommendedName>
        <fullName evidence="2">HD domain-containing protein</fullName>
    </recommendedName>
</protein>
<evidence type="ECO:0000313" key="3">
    <source>
        <dbReference type="EMBL" id="ACV51067.1"/>
    </source>
</evidence>
<dbReference type="eggNOG" id="COG1418">
    <property type="taxonomic scope" value="Bacteria"/>
</dbReference>
<name>C8WAC9_LANP1</name>
<dbReference type="Pfam" id="PF01966">
    <property type="entry name" value="HD"/>
    <property type="match status" value="1"/>
</dbReference>
<evidence type="ECO:0000313" key="4">
    <source>
        <dbReference type="Proteomes" id="UP000000960"/>
    </source>
</evidence>
<dbReference type="SUPFAM" id="SSF109604">
    <property type="entry name" value="HD-domain/PDEase-like"/>
    <property type="match status" value="1"/>
</dbReference>
<feature type="region of interest" description="Disordered" evidence="1">
    <location>
        <begin position="169"/>
        <end position="207"/>
    </location>
</feature>
<proteinExistence type="predicted"/>
<dbReference type="InterPro" id="IPR003607">
    <property type="entry name" value="HD/PDEase_dom"/>
</dbReference>
<dbReference type="KEGG" id="apv:Apar_0637"/>
<evidence type="ECO:0000259" key="2">
    <source>
        <dbReference type="Pfam" id="PF01966"/>
    </source>
</evidence>
<dbReference type="InterPro" id="IPR006674">
    <property type="entry name" value="HD_domain"/>
</dbReference>
<dbReference type="HOGENOM" id="CLU_104072_0_2_11"/>
<dbReference type="STRING" id="521095.Apar_0637"/>
<keyword evidence="4" id="KW-1185">Reference proteome</keyword>
<reference evidence="3 4" key="1">
    <citation type="journal article" date="2009" name="Stand. Genomic Sci.">
        <title>Complete genome sequence of Atopobium parvulum type strain (IPP 1246).</title>
        <authorList>
            <person name="Copeland A."/>
            <person name="Sikorski J."/>
            <person name="Lapidus A."/>
            <person name="Nolan M."/>
            <person name="Del Rio T.G."/>
            <person name="Lucas S."/>
            <person name="Chen F."/>
            <person name="Tice H."/>
            <person name="Pitluck S."/>
            <person name="Cheng J.F."/>
            <person name="Pukall R."/>
            <person name="Chertkov O."/>
            <person name="Brettin T."/>
            <person name="Han C."/>
            <person name="Detter J.C."/>
            <person name="Kuske C."/>
            <person name="Bruce D."/>
            <person name="Goodwin L."/>
            <person name="Ivanova N."/>
            <person name="Mavromatis K."/>
            <person name="Mikhailova N."/>
            <person name="Chen A."/>
            <person name="Palaniappan K."/>
            <person name="Chain P."/>
            <person name="Rohde M."/>
            <person name="Goker M."/>
            <person name="Bristow J."/>
            <person name="Eisen J.A."/>
            <person name="Markowitz V."/>
            <person name="Hugenholtz P."/>
            <person name="Kyrpides N.C."/>
            <person name="Klenk H.P."/>
            <person name="Detter J.C."/>
        </authorList>
    </citation>
    <scope>NUCLEOTIDE SEQUENCE [LARGE SCALE GENOMIC DNA]</scope>
    <source>
        <strain evidence="4">ATCC 33793 / DSM 20469 / CCUG 32760 / JCM 10300 / KCTC 3663 / VPI 0546 / 1246</strain>
    </source>
</reference>
<accession>C8WAC9</accession>
<dbReference type="Proteomes" id="UP000000960">
    <property type="component" value="Chromosome"/>
</dbReference>
<dbReference type="Gene3D" id="1.10.3210.10">
    <property type="entry name" value="Hypothetical protein af1432"/>
    <property type="match status" value="1"/>
</dbReference>